<protein>
    <submittedName>
        <fullName evidence="1">Uncharacterized protein</fullName>
    </submittedName>
</protein>
<evidence type="ECO:0000313" key="2">
    <source>
        <dbReference type="Proteomes" id="UP001341444"/>
    </source>
</evidence>
<dbReference type="RefSeq" id="WP_157090611.1">
    <property type="nucleotide sequence ID" value="NZ_JARMAB010000040.1"/>
</dbReference>
<evidence type="ECO:0000313" key="1">
    <source>
        <dbReference type="EMBL" id="MED1205805.1"/>
    </source>
</evidence>
<dbReference type="EMBL" id="JARMAB010000040">
    <property type="protein sequence ID" value="MED1205805.1"/>
    <property type="molecule type" value="Genomic_DNA"/>
</dbReference>
<name>A0ABU6MMQ9_9BACI</name>
<sequence>MSWRNLFMNGPKVLKLRGNFVHEGNYEDGEYERLIINRDDLLKQFEKIISMAEQLSEDNLYLYHIGI</sequence>
<organism evidence="1 2">
    <name type="scientific">Heyndrickxia acidicola</name>
    <dbReference type="NCBI Taxonomy" id="209389"/>
    <lineage>
        <taxon>Bacteria</taxon>
        <taxon>Bacillati</taxon>
        <taxon>Bacillota</taxon>
        <taxon>Bacilli</taxon>
        <taxon>Bacillales</taxon>
        <taxon>Bacillaceae</taxon>
        <taxon>Heyndrickxia</taxon>
    </lineage>
</organism>
<accession>A0ABU6MMQ9</accession>
<gene>
    <name evidence="1" type="ORF">P4T90_22480</name>
</gene>
<keyword evidence="2" id="KW-1185">Reference proteome</keyword>
<reference evidence="1 2" key="1">
    <citation type="submission" date="2023-03" db="EMBL/GenBank/DDBJ databases">
        <title>Bacillus Genome Sequencing.</title>
        <authorList>
            <person name="Dunlap C."/>
        </authorList>
    </citation>
    <scope>NUCLEOTIDE SEQUENCE [LARGE SCALE GENOMIC DNA]</scope>
    <source>
        <strain evidence="1 2">B-23453</strain>
    </source>
</reference>
<comment type="caution">
    <text evidence="1">The sequence shown here is derived from an EMBL/GenBank/DDBJ whole genome shotgun (WGS) entry which is preliminary data.</text>
</comment>
<dbReference type="Proteomes" id="UP001341444">
    <property type="component" value="Unassembled WGS sequence"/>
</dbReference>
<proteinExistence type="predicted"/>